<evidence type="ECO:0000313" key="6">
    <source>
        <dbReference type="Proteomes" id="UP001212152"/>
    </source>
</evidence>
<name>A0AAD5XJL5_9FUNG</name>
<dbReference type="Pfam" id="PF07250">
    <property type="entry name" value="Glyoxal_oxid_N"/>
    <property type="match status" value="1"/>
</dbReference>
<dbReference type="Gene3D" id="2.60.40.10">
    <property type="entry name" value="Immunoglobulins"/>
    <property type="match status" value="1"/>
</dbReference>
<accession>A0AAD5XJL5</accession>
<keyword evidence="1 2" id="KW-0732">Signal</keyword>
<feature type="chain" id="PRO_5042024554" evidence="2">
    <location>
        <begin position="24"/>
        <end position="1678"/>
    </location>
</feature>
<dbReference type="Gene3D" id="2.130.10.80">
    <property type="entry name" value="Galactose oxidase/kelch, beta-propeller"/>
    <property type="match status" value="1"/>
</dbReference>
<reference evidence="5" key="1">
    <citation type="submission" date="2020-05" db="EMBL/GenBank/DDBJ databases">
        <title>Phylogenomic resolution of chytrid fungi.</title>
        <authorList>
            <person name="Stajich J.E."/>
            <person name="Amses K."/>
            <person name="Simmons R."/>
            <person name="Seto K."/>
            <person name="Myers J."/>
            <person name="Bonds A."/>
            <person name="Quandt C.A."/>
            <person name="Barry K."/>
            <person name="Liu P."/>
            <person name="Grigoriev I."/>
            <person name="Longcore J.E."/>
            <person name="James T.Y."/>
        </authorList>
    </citation>
    <scope>NUCLEOTIDE SEQUENCE</scope>
    <source>
        <strain evidence="5">JEL0379</strain>
    </source>
</reference>
<dbReference type="InterPro" id="IPR011043">
    <property type="entry name" value="Gal_Oxase/kelch_b-propeller"/>
</dbReference>
<dbReference type="EMBL" id="JADGJQ010000096">
    <property type="protein sequence ID" value="KAJ3170453.1"/>
    <property type="molecule type" value="Genomic_DNA"/>
</dbReference>
<dbReference type="SUPFAM" id="SSF50965">
    <property type="entry name" value="Galactose oxidase, central domain"/>
    <property type="match status" value="1"/>
</dbReference>
<dbReference type="SUPFAM" id="SSF81296">
    <property type="entry name" value="E set domains"/>
    <property type="match status" value="1"/>
</dbReference>
<dbReference type="PANTHER" id="PTHR32208:SF21">
    <property type="entry name" value="LOW QUALITY PROTEIN: ALDEHYDE OXIDASE GLOX-LIKE"/>
    <property type="match status" value="1"/>
</dbReference>
<dbReference type="InterPro" id="IPR009880">
    <property type="entry name" value="Glyoxal_oxidase_N"/>
</dbReference>
<dbReference type="PANTHER" id="PTHR32208">
    <property type="entry name" value="SECRETED PROTEIN-RELATED"/>
    <property type="match status" value="1"/>
</dbReference>
<keyword evidence="6" id="KW-1185">Reference proteome</keyword>
<dbReference type="InterPro" id="IPR013783">
    <property type="entry name" value="Ig-like_fold"/>
</dbReference>
<protein>
    <submittedName>
        <fullName evidence="5">Uncharacterized protein</fullName>
    </submittedName>
</protein>
<evidence type="ECO:0000313" key="5">
    <source>
        <dbReference type="EMBL" id="KAJ3170453.1"/>
    </source>
</evidence>
<dbReference type="InterPro" id="IPR014756">
    <property type="entry name" value="Ig_E-set"/>
</dbReference>
<dbReference type="CDD" id="cd02851">
    <property type="entry name" value="E_set_GO_C"/>
    <property type="match status" value="1"/>
</dbReference>
<feature type="signal peptide" evidence="2">
    <location>
        <begin position="1"/>
        <end position="23"/>
    </location>
</feature>
<evidence type="ECO:0000256" key="2">
    <source>
        <dbReference type="SAM" id="SignalP"/>
    </source>
</evidence>
<evidence type="ECO:0000256" key="1">
    <source>
        <dbReference type="ARBA" id="ARBA00022729"/>
    </source>
</evidence>
<organism evidence="5 6">
    <name type="scientific">Geranomyces variabilis</name>
    <dbReference type="NCBI Taxonomy" id="109894"/>
    <lineage>
        <taxon>Eukaryota</taxon>
        <taxon>Fungi</taxon>
        <taxon>Fungi incertae sedis</taxon>
        <taxon>Chytridiomycota</taxon>
        <taxon>Chytridiomycota incertae sedis</taxon>
        <taxon>Chytridiomycetes</taxon>
        <taxon>Spizellomycetales</taxon>
        <taxon>Powellomycetaceae</taxon>
        <taxon>Geranomyces</taxon>
    </lineage>
</organism>
<sequence length="1678" mass="175905">MRAAISNFAVAMAVVAATPLVAAQSTSWQIIGNTTLACVHAAYTAADRLFCMERPHVYPYVWNPYASGNAANIIYEGQESILTGPSVVSTNVDVPYVPFCSGHAMGPNGQVVVVGGDQPYVPGHNVDGRNAVRSYFPCTSIPGNRTCGIGKFVVNTPMAQGNQRWYPTVATLADGRQIIVGGSISNQADIVADNNPTYEYANPNKTTGVWPRPLQLLIDAFPAMLFPLVYQLPSGNIFIFANVMAVLLDPRTETVTKLPPLPNGLIDHGPWSYPFTATAVVLPLRPGNNYTATIQICGGPKASLVDADGLPYASPVCMQITPESPFGPVWSRVDDMPSGGRIMPDVVILPDGGLLYTNGCGVGLAGGDAGTGRCYNPVFQTEIMYHDRPAGQQWIANLAKSTVPRLYHSEALLRYDGHVITSGSDQQNFVDKWGLNGTGPRLANCWPMGTTVCTDPFEYRIEQFTPPYLTTTAVRPVILGAPAVITHGQSFAITTGTAATDVTTVVIIRHASTTHSTNTDQRLIELVVTSRNATNLVVSAPPNSRIGVPGTYMLFLLKGAIPSVSAVLTLTNSATSNPVNTCTSMYIDTMYQWGLNNLGLTGSEDGTTLNHAVSNGRTSFVPQAGSYFYENLSDTCLDVSSYRYLLMTLNVASGIASVQFQFQFGCSAATVIRQTIPAFSFSTGGDQVVAIDLSAYATPAALKQLRAFSMSNFLPLNGPAWSIGNIQLVADLNGCGFSSVANVIPAPTTTTPTPTATATSAPSATTTGVTAAGCAQTTIDSFARTGANSLGLGASDDATTTGYAVLGGVLSFLPKADGSSYVYENLNCLAVATNRFIVFTLQSASSVQFVVQLQSGCGATGTRVNGPAIIGSFAQATTFAIDTQSYMSPSGSASVWSFVLTQMSTLSGTDHWRFSDLATINLLPCAYKNVTYVSRTQVTPNWTNTTTIATPSNCKRVSVDSFKTYGQNDLGVLASDDRTMASYTIANGQVTMVPKADLSSYMYEDINVGGVPYDATLVPFLMFTIQTSAAGASFSVNAEVTSTRVTLATLSPGATSKTYVIPLASYLTPAQLQGIAAFGWNTFKTDGTTAWTMTGVALVNNYTACTTAVVTVVSPPTTNTAVSVPPTSVTTSPAGCSRTLVDSFMRYGQNDLGVLASDDRTMTSYVVANGVATMVPKKDLSSYFYEDLLIGGVPFNASAVNNLVFTIQTSSLGAAVTVNAEVPTAAGSTTLTRITLAVLNPGATARTYVIPLKGYLSAAQLQAITSFGWNTFVTDGASTWNFTGLQMVSNPAVCNVLNATVVAASVTASASATSTAVATPTAAAGCKKVTVDSFSRYGQNDLAAVAADDATMTTFSVGNQAATMIPKKDQSSYFYENLSTGNLAFNATSVPYLVVTVASAATNAAVTVAAQVPLAVGSTSFTRVTLATLTLGTTLAAGKTFVISLSSFLTPSQLQAISSISFASFVTDGTSSWTFTNLGLVNNASTCLIPSPTMIPVSATASSTALPTGCKAVSVDTFARYGQNDLGILASDDRTMASYVVANNYVTMVPKADLSSYWYEDINVGGLPYNVSAVPYLVFTVQTGAVGGSFAVSIEVNAPVFTRITLATLTPGILGPKTYAIYLPAYLTTAQIQTAVAFGWAAFKSDGTSPWTFRGVQLINDVTKCQIPGATAVTTGTA</sequence>
<dbReference type="InterPro" id="IPR015202">
    <property type="entry name" value="GO-like_E_set"/>
</dbReference>
<gene>
    <name evidence="5" type="ORF">HDU87_008793</name>
</gene>
<evidence type="ECO:0000259" key="3">
    <source>
        <dbReference type="Pfam" id="PF07250"/>
    </source>
</evidence>
<feature type="domain" description="Glyoxal oxidase N-terminal" evidence="3">
    <location>
        <begin position="98"/>
        <end position="429"/>
    </location>
</feature>
<comment type="caution">
    <text evidence="5">The sequence shown here is derived from an EMBL/GenBank/DDBJ whole genome shotgun (WGS) entry which is preliminary data.</text>
</comment>
<evidence type="ECO:0000259" key="4">
    <source>
        <dbReference type="Pfam" id="PF09118"/>
    </source>
</evidence>
<proteinExistence type="predicted"/>
<feature type="domain" description="Galactose oxidase-like Early set" evidence="4">
    <location>
        <begin position="475"/>
        <end position="567"/>
    </location>
</feature>
<dbReference type="Proteomes" id="UP001212152">
    <property type="component" value="Unassembled WGS sequence"/>
</dbReference>
<dbReference type="InterPro" id="IPR037293">
    <property type="entry name" value="Gal_Oxidase_central_sf"/>
</dbReference>
<dbReference type="Pfam" id="PF09118">
    <property type="entry name" value="GO-like_E_set"/>
    <property type="match status" value="1"/>
</dbReference>